<evidence type="ECO:0000313" key="3">
    <source>
        <dbReference type="Proteomes" id="UP000198318"/>
    </source>
</evidence>
<dbReference type="RefSeq" id="WP_179271437.1">
    <property type="nucleotide sequence ID" value="NZ_FZOR01000005.1"/>
</dbReference>
<dbReference type="Pfam" id="PF03995">
    <property type="entry name" value="Inhibitor_I36"/>
    <property type="match status" value="1"/>
</dbReference>
<organism evidence="2 3">
    <name type="scientific">Actinomadura meyerae</name>
    <dbReference type="NCBI Taxonomy" id="240840"/>
    <lineage>
        <taxon>Bacteria</taxon>
        <taxon>Bacillati</taxon>
        <taxon>Actinomycetota</taxon>
        <taxon>Actinomycetes</taxon>
        <taxon>Streptosporangiales</taxon>
        <taxon>Thermomonosporaceae</taxon>
        <taxon>Actinomadura</taxon>
    </lineage>
</organism>
<gene>
    <name evidence="2" type="ORF">SAMN05443665_1005264</name>
</gene>
<name>A0A239FCL8_9ACTN</name>
<feature type="signal peptide" evidence="1">
    <location>
        <begin position="1"/>
        <end position="38"/>
    </location>
</feature>
<dbReference type="EMBL" id="FZOR01000005">
    <property type="protein sequence ID" value="SNS54238.1"/>
    <property type="molecule type" value="Genomic_DNA"/>
</dbReference>
<keyword evidence="1" id="KW-0732">Signal</keyword>
<evidence type="ECO:0000256" key="1">
    <source>
        <dbReference type="SAM" id="SignalP"/>
    </source>
</evidence>
<keyword evidence="3" id="KW-1185">Reference proteome</keyword>
<dbReference type="Proteomes" id="UP000198318">
    <property type="component" value="Unassembled WGS sequence"/>
</dbReference>
<protein>
    <submittedName>
        <fullName evidence="2">Peptidase inhibitor family I36</fullName>
    </submittedName>
</protein>
<reference evidence="2 3" key="1">
    <citation type="submission" date="2017-06" db="EMBL/GenBank/DDBJ databases">
        <authorList>
            <person name="Kim H.J."/>
            <person name="Triplett B.A."/>
        </authorList>
    </citation>
    <scope>NUCLEOTIDE SEQUENCE [LARGE SCALE GENOMIC DNA]</scope>
    <source>
        <strain evidence="2 3">DSM 44715</strain>
    </source>
</reference>
<proteinExistence type="predicted"/>
<evidence type="ECO:0000313" key="2">
    <source>
        <dbReference type="EMBL" id="SNS54238.1"/>
    </source>
</evidence>
<feature type="chain" id="PRO_5012805593" evidence="1">
    <location>
        <begin position="39"/>
        <end position="173"/>
    </location>
</feature>
<sequence>MRHRSTSKTRTRRVTAILGTAAVVLGGSLLAGAPAATAAPPQPGKADTSGVVKRVGGATAVRLASPADCQNYHVCLWTGTGYTGWWVAFGGNYAVCEGWRFEGTVWQDNVGSIWNRASGPISVWNRYADGSYNYSKLGWLPSNYSYSNVFSRVMDAWVYDPNNNCTSLNLHAL</sequence>
<dbReference type="AlphaFoldDB" id="A0A239FCL8"/>
<accession>A0A239FCL8</accession>